<dbReference type="InterPro" id="IPR007862">
    <property type="entry name" value="Adenylate_kinase_lid-dom"/>
</dbReference>
<evidence type="ECO:0000256" key="1">
    <source>
        <dbReference type="SAM" id="MobiDB-lite"/>
    </source>
</evidence>
<feature type="non-terminal residue" evidence="3">
    <location>
        <position position="1"/>
    </location>
</feature>
<keyword evidence="3" id="KW-0808">Transferase</keyword>
<dbReference type="EMBL" id="AUZY01001873">
    <property type="protein sequence ID" value="EQD73685.1"/>
    <property type="molecule type" value="Genomic_DNA"/>
</dbReference>
<feature type="region of interest" description="Disordered" evidence="1">
    <location>
        <begin position="98"/>
        <end position="120"/>
    </location>
</feature>
<proteinExistence type="predicted"/>
<name>T1CV09_9ZZZZ</name>
<keyword evidence="3" id="KW-0418">Kinase</keyword>
<comment type="caution">
    <text evidence="3">The sequence shown here is derived from an EMBL/GenBank/DDBJ whole genome shotgun (WGS) entry which is preliminary data.</text>
</comment>
<dbReference type="SUPFAM" id="SSF57774">
    <property type="entry name" value="Microbial and mitochondrial ADK, insert 'zinc finger' domain"/>
    <property type="match status" value="1"/>
</dbReference>
<reference evidence="3" key="1">
    <citation type="submission" date="2013-08" db="EMBL/GenBank/DDBJ databases">
        <authorList>
            <person name="Mendez C."/>
            <person name="Richter M."/>
            <person name="Ferrer M."/>
            <person name="Sanchez J."/>
        </authorList>
    </citation>
    <scope>NUCLEOTIDE SEQUENCE</scope>
</reference>
<reference evidence="3" key="2">
    <citation type="journal article" date="2014" name="ISME J.">
        <title>Microbial stratification in low pH oxic and suboxic macroscopic growths along an acid mine drainage.</title>
        <authorList>
            <person name="Mendez-Garcia C."/>
            <person name="Mesa V."/>
            <person name="Sprenger R.R."/>
            <person name="Richter M."/>
            <person name="Diez M.S."/>
            <person name="Solano J."/>
            <person name="Bargiela R."/>
            <person name="Golyshina O.V."/>
            <person name="Manteca A."/>
            <person name="Ramos J.L."/>
            <person name="Gallego J.R."/>
            <person name="Llorente I."/>
            <person name="Martins Dos Santos V.A."/>
            <person name="Jensen O.N."/>
            <person name="Pelaez A.I."/>
            <person name="Sanchez J."/>
            <person name="Ferrer M."/>
        </authorList>
    </citation>
    <scope>NUCLEOTIDE SEQUENCE</scope>
</reference>
<gene>
    <name evidence="3" type="ORF">B1B_03090</name>
</gene>
<dbReference type="SUPFAM" id="SSF52540">
    <property type="entry name" value="P-loop containing nucleoside triphosphate hydrolases"/>
    <property type="match status" value="1"/>
</dbReference>
<dbReference type="GO" id="GO:0004017">
    <property type="term" value="F:AMP kinase activity"/>
    <property type="evidence" value="ECO:0007669"/>
    <property type="project" value="InterPro"/>
</dbReference>
<evidence type="ECO:0000259" key="2">
    <source>
        <dbReference type="Pfam" id="PF05191"/>
    </source>
</evidence>
<dbReference type="Gene3D" id="3.40.50.300">
    <property type="entry name" value="P-loop containing nucleotide triphosphate hydrolases"/>
    <property type="match status" value="1"/>
</dbReference>
<feature type="compositionally biased region" description="Polar residues" evidence="1">
    <location>
        <begin position="108"/>
        <end position="120"/>
    </location>
</feature>
<evidence type="ECO:0000313" key="3">
    <source>
        <dbReference type="EMBL" id="EQD73685.1"/>
    </source>
</evidence>
<dbReference type="EC" id="2.7.4.-" evidence="3"/>
<organism evidence="3">
    <name type="scientific">mine drainage metagenome</name>
    <dbReference type="NCBI Taxonomy" id="410659"/>
    <lineage>
        <taxon>unclassified sequences</taxon>
        <taxon>metagenomes</taxon>
        <taxon>ecological metagenomes</taxon>
    </lineage>
</organism>
<protein>
    <submittedName>
        <fullName evidence="3">Adenylate kinase</fullName>
        <ecNumber evidence="3">2.7.4.-</ecNumber>
    </submittedName>
</protein>
<accession>T1CV09</accession>
<dbReference type="InterPro" id="IPR036193">
    <property type="entry name" value="ADK_active_lid_dom_sf"/>
</dbReference>
<dbReference type="InterPro" id="IPR027417">
    <property type="entry name" value="P-loop_NTPase"/>
</dbReference>
<feature type="domain" description="Adenylate kinase active site lid" evidence="2">
    <location>
        <begin position="15"/>
        <end position="50"/>
    </location>
</feature>
<dbReference type="Pfam" id="PF05191">
    <property type="entry name" value="ADK_lid"/>
    <property type="match status" value="1"/>
</dbReference>
<sequence length="120" mass="13415">FEIDPNVLVQRLGDRRVCPVCATVYNLTTHPPKVEGRCDRDQAPLDHRPDDRPEAITTRLAVYRTETAPLEAFYRERGLLRPVRADGTPDEVAVRVRAAATEGVPVESRTTSPPTNRPSQ</sequence>
<dbReference type="AlphaFoldDB" id="T1CV09"/>